<keyword evidence="1" id="KW-0472">Membrane</keyword>
<dbReference type="Proteomes" id="UP001164929">
    <property type="component" value="Chromosome 7"/>
</dbReference>
<protein>
    <submittedName>
        <fullName evidence="2">Uncharacterized protein</fullName>
    </submittedName>
</protein>
<keyword evidence="1" id="KW-0812">Transmembrane</keyword>
<evidence type="ECO:0000313" key="3">
    <source>
        <dbReference type="Proteomes" id="UP001164929"/>
    </source>
</evidence>
<evidence type="ECO:0000313" key="2">
    <source>
        <dbReference type="EMBL" id="KAJ6991720.1"/>
    </source>
</evidence>
<evidence type="ECO:0000256" key="1">
    <source>
        <dbReference type="SAM" id="Phobius"/>
    </source>
</evidence>
<sequence length="62" mass="7547">MREGHKCSKRKINPTRFRKQIVWNQNINKVGIFFYLNLWGFLWCGAGLMRLVFEIFDRVLEK</sequence>
<reference evidence="2" key="1">
    <citation type="journal article" date="2023" name="Mol. Ecol. Resour.">
        <title>Chromosome-level genome assembly of a triploid poplar Populus alba 'Berolinensis'.</title>
        <authorList>
            <person name="Chen S."/>
            <person name="Yu Y."/>
            <person name="Wang X."/>
            <person name="Wang S."/>
            <person name="Zhang T."/>
            <person name="Zhou Y."/>
            <person name="He R."/>
            <person name="Meng N."/>
            <person name="Wang Y."/>
            <person name="Liu W."/>
            <person name="Liu Z."/>
            <person name="Liu J."/>
            <person name="Guo Q."/>
            <person name="Huang H."/>
            <person name="Sederoff R.R."/>
            <person name="Wang G."/>
            <person name="Qu G."/>
            <person name="Chen S."/>
        </authorList>
    </citation>
    <scope>NUCLEOTIDE SEQUENCE</scope>
    <source>
        <strain evidence="2">SC-2020</strain>
    </source>
</reference>
<keyword evidence="1" id="KW-1133">Transmembrane helix</keyword>
<gene>
    <name evidence="2" type="ORF">NC653_019781</name>
</gene>
<proteinExistence type="predicted"/>
<feature type="transmembrane region" description="Helical" evidence="1">
    <location>
        <begin position="32"/>
        <end position="53"/>
    </location>
</feature>
<name>A0AAD6QJW7_9ROSI</name>
<comment type="caution">
    <text evidence="2">The sequence shown here is derived from an EMBL/GenBank/DDBJ whole genome shotgun (WGS) entry which is preliminary data.</text>
</comment>
<accession>A0AAD6QJW7</accession>
<keyword evidence="3" id="KW-1185">Reference proteome</keyword>
<organism evidence="2 3">
    <name type="scientific">Populus alba x Populus x berolinensis</name>
    <dbReference type="NCBI Taxonomy" id="444605"/>
    <lineage>
        <taxon>Eukaryota</taxon>
        <taxon>Viridiplantae</taxon>
        <taxon>Streptophyta</taxon>
        <taxon>Embryophyta</taxon>
        <taxon>Tracheophyta</taxon>
        <taxon>Spermatophyta</taxon>
        <taxon>Magnoliopsida</taxon>
        <taxon>eudicotyledons</taxon>
        <taxon>Gunneridae</taxon>
        <taxon>Pentapetalae</taxon>
        <taxon>rosids</taxon>
        <taxon>fabids</taxon>
        <taxon>Malpighiales</taxon>
        <taxon>Salicaceae</taxon>
        <taxon>Saliceae</taxon>
        <taxon>Populus</taxon>
    </lineage>
</organism>
<dbReference type="EMBL" id="JAQIZT010000007">
    <property type="protein sequence ID" value="KAJ6991720.1"/>
    <property type="molecule type" value="Genomic_DNA"/>
</dbReference>
<dbReference type="AlphaFoldDB" id="A0AAD6QJW7"/>